<evidence type="ECO:0000313" key="3">
    <source>
        <dbReference type="EMBL" id="KAF0750124.1"/>
    </source>
</evidence>
<sequence>DDYNSSEEYLPPGNESESEYSDGNSVENGVDLENSEWNFDINTEPEFVDFTGIPGLRCNVPNSEPFIVGTLRKNRKDNPKEILNSKLKNGEVIKWRDTRDVSMISSKHKLDFENVVDKFGRSKFKPNMVVDYNTKMSGIDKVAK</sequence>
<accession>A0A6G0Y6E5</accession>
<evidence type="ECO:0000256" key="1">
    <source>
        <dbReference type="SAM" id="MobiDB-lite"/>
    </source>
</evidence>
<protein>
    <recommendedName>
        <fullName evidence="2">PiggyBac transposable element-derived protein domain-containing protein</fullName>
    </recommendedName>
</protein>
<reference evidence="3 4" key="1">
    <citation type="submission" date="2019-08" db="EMBL/GenBank/DDBJ databases">
        <title>Whole genome of Aphis craccivora.</title>
        <authorList>
            <person name="Voronova N.V."/>
            <person name="Shulinski R.S."/>
            <person name="Bandarenka Y.V."/>
            <person name="Zhorov D.G."/>
            <person name="Warner D."/>
        </authorList>
    </citation>
    <scope>NUCLEOTIDE SEQUENCE [LARGE SCALE GENOMIC DNA]</scope>
    <source>
        <strain evidence="3">180601</strain>
        <tissue evidence="3">Whole Body</tissue>
    </source>
</reference>
<feature type="non-terminal residue" evidence="3">
    <location>
        <position position="1"/>
    </location>
</feature>
<dbReference type="Pfam" id="PF13843">
    <property type="entry name" value="DDE_Tnp_1_7"/>
    <property type="match status" value="1"/>
</dbReference>
<evidence type="ECO:0000313" key="4">
    <source>
        <dbReference type="Proteomes" id="UP000478052"/>
    </source>
</evidence>
<feature type="domain" description="PiggyBac transposable element-derived protein" evidence="2">
    <location>
        <begin position="67"/>
        <end position="142"/>
    </location>
</feature>
<proteinExistence type="predicted"/>
<dbReference type="AlphaFoldDB" id="A0A6G0Y6E5"/>
<name>A0A6G0Y6E5_APHCR</name>
<dbReference type="InterPro" id="IPR029526">
    <property type="entry name" value="PGBD"/>
</dbReference>
<gene>
    <name evidence="3" type="ORF">FWK35_00020098</name>
</gene>
<evidence type="ECO:0000259" key="2">
    <source>
        <dbReference type="Pfam" id="PF13843"/>
    </source>
</evidence>
<organism evidence="3 4">
    <name type="scientific">Aphis craccivora</name>
    <name type="common">Cowpea aphid</name>
    <dbReference type="NCBI Taxonomy" id="307492"/>
    <lineage>
        <taxon>Eukaryota</taxon>
        <taxon>Metazoa</taxon>
        <taxon>Ecdysozoa</taxon>
        <taxon>Arthropoda</taxon>
        <taxon>Hexapoda</taxon>
        <taxon>Insecta</taxon>
        <taxon>Pterygota</taxon>
        <taxon>Neoptera</taxon>
        <taxon>Paraneoptera</taxon>
        <taxon>Hemiptera</taxon>
        <taxon>Sternorrhyncha</taxon>
        <taxon>Aphidomorpha</taxon>
        <taxon>Aphidoidea</taxon>
        <taxon>Aphididae</taxon>
        <taxon>Aphidini</taxon>
        <taxon>Aphis</taxon>
        <taxon>Aphis</taxon>
    </lineage>
</organism>
<dbReference type="OrthoDB" id="75807at2759"/>
<feature type="region of interest" description="Disordered" evidence="1">
    <location>
        <begin position="1"/>
        <end position="35"/>
    </location>
</feature>
<dbReference type="Proteomes" id="UP000478052">
    <property type="component" value="Unassembled WGS sequence"/>
</dbReference>
<dbReference type="EMBL" id="VUJU01005836">
    <property type="protein sequence ID" value="KAF0750124.1"/>
    <property type="molecule type" value="Genomic_DNA"/>
</dbReference>
<keyword evidence="4" id="KW-1185">Reference proteome</keyword>
<comment type="caution">
    <text evidence="3">The sequence shown here is derived from an EMBL/GenBank/DDBJ whole genome shotgun (WGS) entry which is preliminary data.</text>
</comment>